<evidence type="ECO:0000313" key="2">
    <source>
        <dbReference type="Proteomes" id="UP001519287"/>
    </source>
</evidence>
<proteinExistence type="predicted"/>
<dbReference type="Proteomes" id="UP001519287">
    <property type="component" value="Unassembled WGS sequence"/>
</dbReference>
<organism evidence="1 2">
    <name type="scientific">Paenibacillus eucommiae</name>
    <dbReference type="NCBI Taxonomy" id="1355755"/>
    <lineage>
        <taxon>Bacteria</taxon>
        <taxon>Bacillati</taxon>
        <taxon>Bacillota</taxon>
        <taxon>Bacilli</taxon>
        <taxon>Bacillales</taxon>
        <taxon>Paenibacillaceae</taxon>
        <taxon>Paenibacillus</taxon>
    </lineage>
</organism>
<sequence>MIVAANNFNFDLTIERTTEYPVTPSIYSGVDI</sequence>
<evidence type="ECO:0000313" key="1">
    <source>
        <dbReference type="EMBL" id="MBP1996010.1"/>
    </source>
</evidence>
<gene>
    <name evidence="1" type="ORF">J2Z66_007654</name>
</gene>
<comment type="caution">
    <text evidence="1">The sequence shown here is derived from an EMBL/GenBank/DDBJ whole genome shotgun (WGS) entry which is preliminary data.</text>
</comment>
<protein>
    <submittedName>
        <fullName evidence="1">Uncharacterized protein</fullName>
    </submittedName>
</protein>
<accession>A0ABS4J9U2</accession>
<reference evidence="1 2" key="1">
    <citation type="submission" date="2021-03" db="EMBL/GenBank/DDBJ databases">
        <title>Genomic Encyclopedia of Type Strains, Phase IV (KMG-IV): sequencing the most valuable type-strain genomes for metagenomic binning, comparative biology and taxonomic classification.</title>
        <authorList>
            <person name="Goeker M."/>
        </authorList>
    </citation>
    <scope>NUCLEOTIDE SEQUENCE [LARGE SCALE GENOMIC DNA]</scope>
    <source>
        <strain evidence="1 2">DSM 26048</strain>
    </source>
</reference>
<dbReference type="EMBL" id="JAGGLB010000042">
    <property type="protein sequence ID" value="MBP1996010.1"/>
    <property type="molecule type" value="Genomic_DNA"/>
</dbReference>
<name>A0ABS4J9U2_9BACL</name>
<keyword evidence="2" id="KW-1185">Reference proteome</keyword>